<reference evidence="2 3" key="1">
    <citation type="journal article" date="2015" name="Genome Announc.">
        <title>Expanding the biotechnology potential of lactobacilli through comparative genomics of 213 strains and associated genera.</title>
        <authorList>
            <person name="Sun Z."/>
            <person name="Harris H.M."/>
            <person name="McCann A."/>
            <person name="Guo C."/>
            <person name="Argimon S."/>
            <person name="Zhang W."/>
            <person name="Yang X."/>
            <person name="Jeffery I.B."/>
            <person name="Cooney J.C."/>
            <person name="Kagawa T.F."/>
            <person name="Liu W."/>
            <person name="Song Y."/>
            <person name="Salvetti E."/>
            <person name="Wrobel A."/>
            <person name="Rasinkangas P."/>
            <person name="Parkhill J."/>
            <person name="Rea M.C."/>
            <person name="O'Sullivan O."/>
            <person name="Ritari J."/>
            <person name="Douillard F.P."/>
            <person name="Paul Ross R."/>
            <person name="Yang R."/>
            <person name="Briner A.E."/>
            <person name="Felis G.E."/>
            <person name="de Vos W.M."/>
            <person name="Barrangou R."/>
            <person name="Klaenhammer T.R."/>
            <person name="Caufield P.W."/>
            <person name="Cui Y."/>
            <person name="Zhang H."/>
            <person name="O'Toole P.W."/>
        </authorList>
    </citation>
    <scope>NUCLEOTIDE SEQUENCE [LARGE SCALE GENOMIC DNA]</scope>
    <source>
        <strain evidence="2 3">DSM 5007</strain>
    </source>
</reference>
<keyword evidence="1" id="KW-0472">Membrane</keyword>
<evidence type="ECO:0000256" key="1">
    <source>
        <dbReference type="SAM" id="Phobius"/>
    </source>
</evidence>
<dbReference type="STRING" id="1423807.FD16_GL001173"/>
<proteinExistence type="predicted"/>
<sequence>MYILEETVMQLPQKKAWHHSSEFTGLTIKQLTVKQSLVRGLVAFIIGSLIIAFKKE</sequence>
<gene>
    <name evidence="2" type="ORF">FD16_GL001173</name>
</gene>
<dbReference type="Proteomes" id="UP000051820">
    <property type="component" value="Unassembled WGS sequence"/>
</dbReference>
<accession>A0A0R1W385</accession>
<protein>
    <submittedName>
        <fullName evidence="2">Uncharacterized protein</fullName>
    </submittedName>
</protein>
<comment type="caution">
    <text evidence="2">The sequence shown here is derived from an EMBL/GenBank/DDBJ whole genome shotgun (WGS) entry which is preliminary data.</text>
</comment>
<organism evidence="2 3">
    <name type="scientific">Paucilactobacillus suebicus DSM 5007 = KCTC 3549</name>
    <dbReference type="NCBI Taxonomy" id="1423807"/>
    <lineage>
        <taxon>Bacteria</taxon>
        <taxon>Bacillati</taxon>
        <taxon>Bacillota</taxon>
        <taxon>Bacilli</taxon>
        <taxon>Lactobacillales</taxon>
        <taxon>Lactobacillaceae</taxon>
        <taxon>Paucilactobacillus</taxon>
    </lineage>
</organism>
<dbReference type="AlphaFoldDB" id="A0A0R1W385"/>
<keyword evidence="3" id="KW-1185">Reference proteome</keyword>
<dbReference type="PATRIC" id="fig|1423807.3.peg.1194"/>
<keyword evidence="1" id="KW-1133">Transmembrane helix</keyword>
<evidence type="ECO:0000313" key="3">
    <source>
        <dbReference type="Proteomes" id="UP000051820"/>
    </source>
</evidence>
<dbReference type="EMBL" id="AZGF01000027">
    <property type="protein sequence ID" value="KRM10571.1"/>
    <property type="molecule type" value="Genomic_DNA"/>
</dbReference>
<evidence type="ECO:0000313" key="2">
    <source>
        <dbReference type="EMBL" id="KRM10571.1"/>
    </source>
</evidence>
<keyword evidence="1" id="KW-0812">Transmembrane</keyword>
<name>A0A0R1W385_9LACO</name>
<feature type="transmembrane region" description="Helical" evidence="1">
    <location>
        <begin position="36"/>
        <end position="53"/>
    </location>
</feature>